<dbReference type="GO" id="GO:0004000">
    <property type="term" value="F:adenosine deaminase activity"/>
    <property type="evidence" value="ECO:0007669"/>
    <property type="project" value="TreeGrafter"/>
</dbReference>
<sequence length="232" mass="26663">RLYSRHTAFYRSLKPSELHAHLLGSVSEQTVTKLMGRCRVGGQNMTLFEKGRSRTLDECFQAFKMIHKLTEDEESLNMVTRDVIKEFSQDGVKYLELRSTPREEGHTGIVVLKLIFCLEINYFLAQEYLLMSDECVVGVDLSGNPKIPGQEEETQALLQLQPHRIGHGTFLKTTRDDTSELVEHVRNLNIPLELCLTSNVNSQTVNTYAEHHFKFWFDQDHPCTFCVSARKV</sequence>
<dbReference type="PANTHER" id="PTHR11409:SF42">
    <property type="entry name" value="ADENOSINE DEAMINASE-LIKE PROTEIN"/>
    <property type="match status" value="1"/>
</dbReference>
<reference evidence="9" key="1">
    <citation type="submission" date="2025-08" db="UniProtKB">
        <authorList>
            <consortium name="Ensembl"/>
        </authorList>
    </citation>
    <scope>IDENTIFICATION</scope>
</reference>
<feature type="domain" description="Adenosine deaminase" evidence="8">
    <location>
        <begin position="17"/>
        <end position="110"/>
    </location>
</feature>
<feature type="domain" description="Adenosine deaminase" evidence="8">
    <location>
        <begin position="154"/>
        <end position="224"/>
    </location>
</feature>
<keyword evidence="10" id="KW-1185">Reference proteome</keyword>
<keyword evidence="3" id="KW-0479">Metal-binding</keyword>
<keyword evidence="4" id="KW-0378">Hydrolase</keyword>
<evidence type="ECO:0000313" key="10">
    <source>
        <dbReference type="Proteomes" id="UP000694388"/>
    </source>
</evidence>
<evidence type="ECO:0000256" key="1">
    <source>
        <dbReference type="ARBA" id="ARBA00001947"/>
    </source>
</evidence>
<dbReference type="InterPro" id="IPR032466">
    <property type="entry name" value="Metal_Hydrolase"/>
</dbReference>
<comment type="similarity">
    <text evidence="2">Belongs to the metallo-dependent hydrolases superfamily. Adenosine and AMP deaminases family.</text>
</comment>
<dbReference type="Ensembl" id="ENSEBUT00000007708.1">
    <property type="protein sequence ID" value="ENSEBUP00000007233.1"/>
    <property type="gene ID" value="ENSEBUG00000004734.1"/>
</dbReference>
<dbReference type="GO" id="GO:0046103">
    <property type="term" value="P:inosine biosynthetic process"/>
    <property type="evidence" value="ECO:0007669"/>
    <property type="project" value="TreeGrafter"/>
</dbReference>
<protein>
    <submittedName>
        <fullName evidence="9">Adenosine deaminase-like</fullName>
    </submittedName>
</protein>
<evidence type="ECO:0000259" key="8">
    <source>
        <dbReference type="Pfam" id="PF00962"/>
    </source>
</evidence>
<name>A0A8C4NIF9_EPTBU</name>
<evidence type="ECO:0000256" key="2">
    <source>
        <dbReference type="ARBA" id="ARBA00006676"/>
    </source>
</evidence>
<keyword evidence="6" id="KW-0546">Nucleotide metabolism</keyword>
<comment type="catalytic activity">
    <reaction evidence="7">
        <text>N(6)-methyl-AMP + H2O + H(+) = IMP + methylamine</text>
        <dbReference type="Rhea" id="RHEA:16001"/>
        <dbReference type="ChEBI" id="CHEBI:15377"/>
        <dbReference type="ChEBI" id="CHEBI:15378"/>
        <dbReference type="ChEBI" id="CHEBI:58053"/>
        <dbReference type="ChEBI" id="CHEBI:59338"/>
        <dbReference type="ChEBI" id="CHEBI:144842"/>
    </reaction>
    <physiologicalReaction direction="left-to-right" evidence="7">
        <dbReference type="Rhea" id="RHEA:16002"/>
    </physiologicalReaction>
</comment>
<dbReference type="GO" id="GO:0009117">
    <property type="term" value="P:nucleotide metabolic process"/>
    <property type="evidence" value="ECO:0007669"/>
    <property type="project" value="UniProtKB-KW"/>
</dbReference>
<reference evidence="9" key="2">
    <citation type="submission" date="2025-09" db="UniProtKB">
        <authorList>
            <consortium name="Ensembl"/>
        </authorList>
    </citation>
    <scope>IDENTIFICATION</scope>
</reference>
<proteinExistence type="inferred from homology"/>
<comment type="cofactor">
    <cofactor evidence="1">
        <name>Zn(2+)</name>
        <dbReference type="ChEBI" id="CHEBI:29105"/>
    </cofactor>
</comment>
<dbReference type="Pfam" id="PF00962">
    <property type="entry name" value="A_deaminase"/>
    <property type="match status" value="2"/>
</dbReference>
<dbReference type="GO" id="GO:0006154">
    <property type="term" value="P:adenosine catabolic process"/>
    <property type="evidence" value="ECO:0007669"/>
    <property type="project" value="TreeGrafter"/>
</dbReference>
<dbReference type="Gene3D" id="3.20.20.140">
    <property type="entry name" value="Metal-dependent hydrolases"/>
    <property type="match status" value="2"/>
</dbReference>
<evidence type="ECO:0000256" key="5">
    <source>
        <dbReference type="ARBA" id="ARBA00022833"/>
    </source>
</evidence>
<organism evidence="9 10">
    <name type="scientific">Eptatretus burgeri</name>
    <name type="common">Inshore hagfish</name>
    <dbReference type="NCBI Taxonomy" id="7764"/>
    <lineage>
        <taxon>Eukaryota</taxon>
        <taxon>Metazoa</taxon>
        <taxon>Chordata</taxon>
        <taxon>Craniata</taxon>
        <taxon>Vertebrata</taxon>
        <taxon>Cyclostomata</taxon>
        <taxon>Myxini</taxon>
        <taxon>Myxiniformes</taxon>
        <taxon>Myxinidae</taxon>
        <taxon>Eptatretinae</taxon>
        <taxon>Eptatretus</taxon>
    </lineage>
</organism>
<dbReference type="Proteomes" id="UP000694388">
    <property type="component" value="Unplaced"/>
</dbReference>
<keyword evidence="5" id="KW-0862">Zinc</keyword>
<dbReference type="AlphaFoldDB" id="A0A8C4NIF9"/>
<dbReference type="GeneTree" id="ENSGT00950000183113"/>
<dbReference type="InterPro" id="IPR001365">
    <property type="entry name" value="A_deaminase_dom"/>
</dbReference>
<accession>A0A8C4NIF9</accession>
<evidence type="ECO:0000256" key="7">
    <source>
        <dbReference type="ARBA" id="ARBA00048787"/>
    </source>
</evidence>
<evidence type="ECO:0000313" key="9">
    <source>
        <dbReference type="Ensembl" id="ENSEBUP00000007233.1"/>
    </source>
</evidence>
<evidence type="ECO:0000256" key="4">
    <source>
        <dbReference type="ARBA" id="ARBA00022801"/>
    </source>
</evidence>
<evidence type="ECO:0000256" key="6">
    <source>
        <dbReference type="ARBA" id="ARBA00023080"/>
    </source>
</evidence>
<evidence type="ECO:0000256" key="3">
    <source>
        <dbReference type="ARBA" id="ARBA00022723"/>
    </source>
</evidence>
<dbReference type="GO" id="GO:0046872">
    <property type="term" value="F:metal ion binding"/>
    <property type="evidence" value="ECO:0007669"/>
    <property type="project" value="UniProtKB-KW"/>
</dbReference>
<dbReference type="SUPFAM" id="SSF51556">
    <property type="entry name" value="Metallo-dependent hydrolases"/>
    <property type="match status" value="1"/>
</dbReference>
<dbReference type="InterPro" id="IPR006330">
    <property type="entry name" value="Ado/ade_deaminase"/>
</dbReference>
<dbReference type="PANTHER" id="PTHR11409">
    <property type="entry name" value="ADENOSINE DEAMINASE"/>
    <property type="match status" value="1"/>
</dbReference>